<evidence type="ECO:0008006" key="4">
    <source>
        <dbReference type="Google" id="ProtNLM"/>
    </source>
</evidence>
<organism evidence="2 3">
    <name type="scientific">Methylosinus trichosporium (strain ATCC 35070 / NCIMB 11131 / UNIQEM 75 / OB3b)</name>
    <dbReference type="NCBI Taxonomy" id="595536"/>
    <lineage>
        <taxon>Bacteria</taxon>
        <taxon>Pseudomonadati</taxon>
        <taxon>Pseudomonadota</taxon>
        <taxon>Alphaproteobacteria</taxon>
        <taxon>Hyphomicrobiales</taxon>
        <taxon>Methylocystaceae</taxon>
        <taxon>Methylosinus</taxon>
    </lineage>
</organism>
<evidence type="ECO:0000256" key="1">
    <source>
        <dbReference type="SAM" id="SignalP"/>
    </source>
</evidence>
<name>A0A2D2D5V0_METT3</name>
<evidence type="ECO:0000313" key="2">
    <source>
        <dbReference type="EMBL" id="ATQ70342.1"/>
    </source>
</evidence>
<reference evidence="3" key="1">
    <citation type="submission" date="2017-10" db="EMBL/GenBank/DDBJ databases">
        <title>Completed PacBio SMRT sequence of Methylosinus trichosporium OB3b reveals presence of a third large plasmid.</title>
        <authorList>
            <person name="Charles T.C."/>
            <person name="Lynch M.D.J."/>
            <person name="Heil J.R."/>
            <person name="Cheng J."/>
        </authorList>
    </citation>
    <scope>NUCLEOTIDE SEQUENCE [LARGE SCALE GENOMIC DNA]</scope>
    <source>
        <strain evidence="3">OB3b</strain>
    </source>
</reference>
<dbReference type="RefSeq" id="WP_003614259.1">
    <property type="nucleotide sequence ID" value="NZ_ADVE02000001.1"/>
</dbReference>
<proteinExistence type="predicted"/>
<dbReference type="KEGG" id="mtw:CQW49_11505"/>
<dbReference type="Proteomes" id="UP000230709">
    <property type="component" value="Chromosome"/>
</dbReference>
<keyword evidence="1" id="KW-0732">Signal</keyword>
<dbReference type="AlphaFoldDB" id="A0A2D2D5V0"/>
<dbReference type="EMBL" id="CP023737">
    <property type="protein sequence ID" value="ATQ70342.1"/>
    <property type="molecule type" value="Genomic_DNA"/>
</dbReference>
<feature type="chain" id="PRO_5013958043" description="DUF2282 domain-containing protein" evidence="1">
    <location>
        <begin position="20"/>
        <end position="88"/>
    </location>
</feature>
<evidence type="ECO:0000313" key="3">
    <source>
        <dbReference type="Proteomes" id="UP000230709"/>
    </source>
</evidence>
<protein>
    <recommendedName>
        <fullName evidence="4">DUF2282 domain-containing protein</fullName>
    </recommendedName>
</protein>
<gene>
    <name evidence="2" type="ORF">CQW49_11505</name>
</gene>
<accession>A0A2D2D5V0</accession>
<feature type="signal peptide" evidence="1">
    <location>
        <begin position="1"/>
        <end position="19"/>
    </location>
</feature>
<keyword evidence="3" id="KW-1185">Reference proteome</keyword>
<dbReference type="STRING" id="595536.GCA_000178815_02865"/>
<sequence>MKTKVVSGAALAAATIALALNGAAPSAALAKAARKPVHCAGVNSCKGMSACKTASNSCKGMNSCKGQGWISAKSAKACEAKGGTVAEM</sequence>